<dbReference type="Gene3D" id="3.90.930.12">
    <property type="entry name" value="Ribosomal protein L6, alpha-beta domain"/>
    <property type="match status" value="2"/>
</dbReference>
<dbReference type="PANTHER" id="PTHR11655">
    <property type="entry name" value="60S/50S RIBOSOMAL PROTEIN L6/L9"/>
    <property type="match status" value="1"/>
</dbReference>
<dbReference type="InterPro" id="IPR000702">
    <property type="entry name" value="Ribosomal_uL6-like"/>
</dbReference>
<keyword evidence="3 5" id="KW-0699">rRNA-binding</keyword>
<dbReference type="EMBL" id="CP141614">
    <property type="protein sequence ID" value="WRP14143.1"/>
    <property type="molecule type" value="Genomic_DNA"/>
</dbReference>
<protein>
    <recommendedName>
        <fullName evidence="3">Large ribosomal subunit protein uL6</fullName>
    </recommendedName>
</protein>
<comment type="function">
    <text evidence="3 5">This protein binds to the 23S rRNA, and is important in its secondary structure. It is located near the subunit interface in the base of the L7/L12 stalk, and near the tRNA binding site of the peptidyltransferase center.</text>
</comment>
<evidence type="ECO:0000256" key="1">
    <source>
        <dbReference type="ARBA" id="ARBA00022980"/>
    </source>
</evidence>
<dbReference type="InterPro" id="IPR036789">
    <property type="entry name" value="Ribosomal_uL6-like_a/b-dom_sf"/>
</dbReference>
<dbReference type="SUPFAM" id="SSF56053">
    <property type="entry name" value="Ribosomal protein L6"/>
    <property type="match status" value="2"/>
</dbReference>
<evidence type="ECO:0000256" key="5">
    <source>
        <dbReference type="RuleBase" id="RU003870"/>
    </source>
</evidence>
<evidence type="ECO:0000259" key="6">
    <source>
        <dbReference type="Pfam" id="PF00347"/>
    </source>
</evidence>
<organism evidence="7 8">
    <name type="scientific">Geochorda subterranea</name>
    <dbReference type="NCBI Taxonomy" id="3109564"/>
    <lineage>
        <taxon>Bacteria</taxon>
        <taxon>Bacillati</taxon>
        <taxon>Bacillota</taxon>
        <taxon>Limnochordia</taxon>
        <taxon>Limnochordales</taxon>
        <taxon>Geochordaceae</taxon>
        <taxon>Geochorda</taxon>
    </lineage>
</organism>
<dbReference type="Pfam" id="PF00347">
    <property type="entry name" value="Ribosomal_L6"/>
    <property type="match status" value="2"/>
</dbReference>
<dbReference type="HAMAP" id="MF_01365_B">
    <property type="entry name" value="Ribosomal_uL6_B"/>
    <property type="match status" value="1"/>
</dbReference>
<evidence type="ECO:0000256" key="4">
    <source>
        <dbReference type="RuleBase" id="RU003869"/>
    </source>
</evidence>
<reference evidence="8" key="1">
    <citation type="submission" date="2023-12" db="EMBL/GenBank/DDBJ databases">
        <title>Novel isolates from deep terrestrial aquifers shed light on the physiology and ecology of the class Limnochordia.</title>
        <authorList>
            <person name="Karnachuk O.V."/>
            <person name="Lukina A.P."/>
            <person name="Avakyan M.R."/>
            <person name="Kadnikov V."/>
            <person name="Begmatov S."/>
            <person name="Beletsky A.V."/>
            <person name="Mardanov A.V."/>
            <person name="Ravin N.V."/>
        </authorList>
    </citation>
    <scope>NUCLEOTIDE SEQUENCE [LARGE SCALE GENOMIC DNA]</scope>
    <source>
        <strain evidence="8">LN</strain>
    </source>
</reference>
<keyword evidence="3 5" id="KW-0694">RNA-binding</keyword>
<dbReference type="PANTHER" id="PTHR11655:SF14">
    <property type="entry name" value="LARGE RIBOSOMAL SUBUNIT PROTEIN UL6M"/>
    <property type="match status" value="1"/>
</dbReference>
<feature type="domain" description="Large ribosomal subunit protein uL6 alpha-beta" evidence="6">
    <location>
        <begin position="91"/>
        <end position="164"/>
    </location>
</feature>
<dbReference type="Proteomes" id="UP001333102">
    <property type="component" value="Chromosome"/>
</dbReference>
<comment type="subunit">
    <text evidence="3">Part of the 50S ribosomal subunit.</text>
</comment>
<keyword evidence="2 3" id="KW-0687">Ribonucleoprotein</keyword>
<feature type="domain" description="Large ribosomal subunit protein uL6 alpha-beta" evidence="6">
    <location>
        <begin position="11"/>
        <end position="82"/>
    </location>
</feature>
<sequence>MSRIGRQPVKIPPGVEVTIDGATVRVKGPKGELVQRLHPDIEVEHVDGTIVVRRPSDEKHHRALHGLTRALIANMVVGVTQGYEKALELRGVGYRAARQGSSLVLTVGFSHPVVIEPLPGVEIDVPAANRIVVRGLDKQAVGEMAARIRKVRPAEPYLGKGIAYQGEQIRRKAGKAGKVTR</sequence>
<keyword evidence="1 3" id="KW-0689">Ribosomal protein</keyword>
<evidence type="ECO:0000256" key="3">
    <source>
        <dbReference type="HAMAP-Rule" id="MF_01365"/>
    </source>
</evidence>
<evidence type="ECO:0000313" key="8">
    <source>
        <dbReference type="Proteomes" id="UP001333102"/>
    </source>
</evidence>
<dbReference type="PRINTS" id="PR00059">
    <property type="entry name" value="RIBOSOMALL6"/>
</dbReference>
<dbReference type="RefSeq" id="WP_324668439.1">
    <property type="nucleotide sequence ID" value="NZ_CP141614.1"/>
</dbReference>
<proteinExistence type="inferred from homology"/>
<evidence type="ECO:0000256" key="2">
    <source>
        <dbReference type="ARBA" id="ARBA00023274"/>
    </source>
</evidence>
<dbReference type="NCBIfam" id="TIGR03654">
    <property type="entry name" value="L6_bact"/>
    <property type="match status" value="1"/>
</dbReference>
<dbReference type="InterPro" id="IPR020040">
    <property type="entry name" value="Ribosomal_uL6_a/b-dom"/>
</dbReference>
<dbReference type="GO" id="GO:0005840">
    <property type="term" value="C:ribosome"/>
    <property type="evidence" value="ECO:0007669"/>
    <property type="project" value="UniProtKB-KW"/>
</dbReference>
<dbReference type="InterPro" id="IPR019906">
    <property type="entry name" value="Ribosomal_uL6_bac-type"/>
</dbReference>
<name>A0ABZ1BNT0_9FIRM</name>
<evidence type="ECO:0000313" key="7">
    <source>
        <dbReference type="EMBL" id="WRP14143.1"/>
    </source>
</evidence>
<accession>A0ABZ1BNT0</accession>
<keyword evidence="8" id="KW-1185">Reference proteome</keyword>
<dbReference type="PIRSF" id="PIRSF002162">
    <property type="entry name" value="Ribosomal_L6"/>
    <property type="match status" value="1"/>
</dbReference>
<comment type="similarity">
    <text evidence="3 4">Belongs to the universal ribosomal protein uL6 family.</text>
</comment>
<gene>
    <name evidence="3 7" type="primary">rplF</name>
    <name evidence="7" type="ORF">VLY81_12045</name>
</gene>